<gene>
    <name evidence="1" type="ORF">SEUCBS140593_010725</name>
</gene>
<name>A0ABP0D231_9PEZI</name>
<sequence length="104" mass="11370">MPVDKLVAALRPVRRPGGGTVLYNWLPGVRVVTMYHGEDVEPQRVVRTGHAAQQSLVAAGFFAAPYAGTRGLNDTFPGLVDSSNLRVPYAPIYDAFNLNWFPTL</sequence>
<comment type="caution">
    <text evidence="1">The sequence shown here is derived from an EMBL/GenBank/DDBJ whole genome shotgun (WGS) entry which is preliminary data.</text>
</comment>
<reference evidence="1 2" key="1">
    <citation type="submission" date="2024-01" db="EMBL/GenBank/DDBJ databases">
        <authorList>
            <person name="Allen C."/>
            <person name="Tagirdzhanova G."/>
        </authorList>
    </citation>
    <scope>NUCLEOTIDE SEQUENCE [LARGE SCALE GENOMIC DNA]</scope>
</reference>
<protein>
    <submittedName>
        <fullName evidence="1">Uncharacterized protein</fullName>
    </submittedName>
</protein>
<evidence type="ECO:0000313" key="1">
    <source>
        <dbReference type="EMBL" id="CAK7238474.1"/>
    </source>
</evidence>
<evidence type="ECO:0000313" key="2">
    <source>
        <dbReference type="Proteomes" id="UP001642482"/>
    </source>
</evidence>
<accession>A0ABP0D231</accession>
<organism evidence="1 2">
    <name type="scientific">Sporothrix eucalyptigena</name>
    <dbReference type="NCBI Taxonomy" id="1812306"/>
    <lineage>
        <taxon>Eukaryota</taxon>
        <taxon>Fungi</taxon>
        <taxon>Dikarya</taxon>
        <taxon>Ascomycota</taxon>
        <taxon>Pezizomycotina</taxon>
        <taxon>Sordariomycetes</taxon>
        <taxon>Sordariomycetidae</taxon>
        <taxon>Ophiostomatales</taxon>
        <taxon>Ophiostomataceae</taxon>
        <taxon>Sporothrix</taxon>
    </lineage>
</organism>
<keyword evidence="2" id="KW-1185">Reference proteome</keyword>
<dbReference type="EMBL" id="CAWUHD010000254">
    <property type="protein sequence ID" value="CAK7238474.1"/>
    <property type="molecule type" value="Genomic_DNA"/>
</dbReference>
<proteinExistence type="predicted"/>
<dbReference type="Proteomes" id="UP001642482">
    <property type="component" value="Unassembled WGS sequence"/>
</dbReference>